<feature type="domain" description="Aldehyde dehydrogenase" evidence="6">
    <location>
        <begin position="18"/>
        <end position="474"/>
    </location>
</feature>
<dbReference type="EMBL" id="JACICC010000002">
    <property type="protein sequence ID" value="MBB3809172.1"/>
    <property type="molecule type" value="Genomic_DNA"/>
</dbReference>
<dbReference type="Gene3D" id="3.40.605.10">
    <property type="entry name" value="Aldehyde Dehydrogenase, Chain A, domain 1"/>
    <property type="match status" value="1"/>
</dbReference>
<organism evidence="7 8">
    <name type="scientific">Pseudochelatococcus contaminans</name>
    <dbReference type="NCBI Taxonomy" id="1538103"/>
    <lineage>
        <taxon>Bacteria</taxon>
        <taxon>Pseudomonadati</taxon>
        <taxon>Pseudomonadota</taxon>
        <taxon>Alphaproteobacteria</taxon>
        <taxon>Hyphomicrobiales</taxon>
        <taxon>Chelatococcaceae</taxon>
        <taxon>Pseudochelatococcus</taxon>
    </lineage>
</organism>
<keyword evidence="8" id="KW-1185">Reference proteome</keyword>
<dbReference type="Proteomes" id="UP000537592">
    <property type="component" value="Unassembled WGS sequence"/>
</dbReference>
<dbReference type="InterPro" id="IPR016160">
    <property type="entry name" value="Ald_DH_CS_CYS"/>
</dbReference>
<evidence type="ECO:0000256" key="3">
    <source>
        <dbReference type="ARBA" id="ARBA00023097"/>
    </source>
</evidence>
<gene>
    <name evidence="7" type="ORF">FHS81_001242</name>
</gene>
<dbReference type="PROSITE" id="PS00070">
    <property type="entry name" value="ALDEHYDE_DEHYDR_CYS"/>
    <property type="match status" value="1"/>
</dbReference>
<sequence>MGVVSNGHNLKFFIDGAWVDPVVPRTLDVIDPATEEPFAAIAVGAAADVDKAVAAAKAAFATFSTTSREERLALLRRILAAYNERAEDLAQAVSREMGAPITLARKSQVASGQGHLEATIEALENFTFEEQRGTTRILREPIGVAGLITPWNWPLNQIVCKVAPAIAAGCTVVLKPSEVAPLNAIIFAEVIEAAGVPAGVFNLVNGTGEDVGQVISGHPDVDFVSFTGSTRAGVIVARTAADTVKRVAQELGGKSANIVLPDADFEVAIKKGVLGCYGNSGQSCNAPTRLLVPADRHEEALEIARKVVESVTVGDPRDENTTHGPVVSAVQFDKIQKLIEAGISEGATLVAGGPGRPEGLSRGYYVRPTVFGNVTNDMAIAREEIFGPVLTILPYKDEDEAIRITNDTVYGLAGYVQSQDIEHARKVARRIRAGAIYLNYPEWDTHAPFGGYKQSGNGREYADWGIHDFLEIKGVPGWG</sequence>
<comment type="caution">
    <text evidence="7">The sequence shown here is derived from an EMBL/GenBank/DDBJ whole genome shotgun (WGS) entry which is preliminary data.</text>
</comment>
<dbReference type="FunFam" id="3.40.605.10:FF:000007">
    <property type="entry name" value="NAD/NADP-dependent betaine aldehyde dehydrogenase"/>
    <property type="match status" value="1"/>
</dbReference>
<keyword evidence="3" id="KW-0558">Oxidation</keyword>
<accession>A0A7W5Z318</accession>
<keyword evidence="2 7" id="KW-0560">Oxidoreductase</keyword>
<comment type="catalytic activity">
    <reaction evidence="5">
        <text>an aldehyde + NAD(+) + H2O = a carboxylate + NADH + 2 H(+)</text>
        <dbReference type="Rhea" id="RHEA:16185"/>
        <dbReference type="ChEBI" id="CHEBI:15377"/>
        <dbReference type="ChEBI" id="CHEBI:15378"/>
        <dbReference type="ChEBI" id="CHEBI:17478"/>
        <dbReference type="ChEBI" id="CHEBI:29067"/>
        <dbReference type="ChEBI" id="CHEBI:57540"/>
        <dbReference type="ChEBI" id="CHEBI:57945"/>
        <dbReference type="EC" id="1.2.1.3"/>
    </reaction>
</comment>
<evidence type="ECO:0000256" key="4">
    <source>
        <dbReference type="ARBA" id="ARBA00024226"/>
    </source>
</evidence>
<evidence type="ECO:0000313" key="7">
    <source>
        <dbReference type="EMBL" id="MBB3809172.1"/>
    </source>
</evidence>
<dbReference type="EC" id="1.2.1.3" evidence="4"/>
<dbReference type="FunFam" id="3.40.309.10:FF:000012">
    <property type="entry name" value="Betaine aldehyde dehydrogenase"/>
    <property type="match status" value="1"/>
</dbReference>
<dbReference type="RefSeq" id="WP_183751160.1">
    <property type="nucleotide sequence ID" value="NZ_JACICC010000002.1"/>
</dbReference>
<evidence type="ECO:0000256" key="1">
    <source>
        <dbReference type="ARBA" id="ARBA00009986"/>
    </source>
</evidence>
<dbReference type="InterPro" id="IPR015590">
    <property type="entry name" value="Aldehyde_DH_dom"/>
</dbReference>
<protein>
    <recommendedName>
        <fullName evidence="4">aldehyde dehydrogenase (NAD(+))</fullName>
        <ecNumber evidence="4">1.2.1.3</ecNumber>
    </recommendedName>
</protein>
<dbReference type="GO" id="GO:0004029">
    <property type="term" value="F:aldehyde dehydrogenase (NAD+) activity"/>
    <property type="evidence" value="ECO:0007669"/>
    <property type="project" value="UniProtKB-EC"/>
</dbReference>
<dbReference type="PANTHER" id="PTHR42804:SF1">
    <property type="entry name" value="ALDEHYDE DEHYDROGENASE-RELATED"/>
    <property type="match status" value="1"/>
</dbReference>
<evidence type="ECO:0000313" key="8">
    <source>
        <dbReference type="Proteomes" id="UP000537592"/>
    </source>
</evidence>
<dbReference type="SUPFAM" id="SSF53720">
    <property type="entry name" value="ALDH-like"/>
    <property type="match status" value="1"/>
</dbReference>
<dbReference type="CDD" id="cd07138">
    <property type="entry name" value="ALDH_CddD_SSP0762"/>
    <property type="match status" value="1"/>
</dbReference>
<proteinExistence type="inferred from homology"/>
<evidence type="ECO:0000259" key="6">
    <source>
        <dbReference type="Pfam" id="PF00171"/>
    </source>
</evidence>
<comment type="similarity">
    <text evidence="1">Belongs to the aldehyde dehydrogenase family.</text>
</comment>
<reference evidence="7 8" key="1">
    <citation type="submission" date="2020-08" db="EMBL/GenBank/DDBJ databases">
        <title>Genomic Encyclopedia of Type Strains, Phase IV (KMG-IV): sequencing the most valuable type-strain genomes for metagenomic binning, comparative biology and taxonomic classification.</title>
        <authorList>
            <person name="Goeker M."/>
        </authorList>
    </citation>
    <scope>NUCLEOTIDE SEQUENCE [LARGE SCALE GENOMIC DNA]</scope>
    <source>
        <strain evidence="7 8">DSM 28760</strain>
    </source>
</reference>
<dbReference type="Gene3D" id="3.40.309.10">
    <property type="entry name" value="Aldehyde Dehydrogenase, Chain A, domain 2"/>
    <property type="match status" value="1"/>
</dbReference>
<evidence type="ECO:0000256" key="5">
    <source>
        <dbReference type="ARBA" id="ARBA00049194"/>
    </source>
</evidence>
<dbReference type="PANTHER" id="PTHR42804">
    <property type="entry name" value="ALDEHYDE DEHYDROGENASE"/>
    <property type="match status" value="1"/>
</dbReference>
<dbReference type="InterPro" id="IPR016161">
    <property type="entry name" value="Ald_DH/histidinol_DH"/>
</dbReference>
<dbReference type="AlphaFoldDB" id="A0A7W5Z318"/>
<dbReference type="InterPro" id="IPR016162">
    <property type="entry name" value="Ald_DH_N"/>
</dbReference>
<dbReference type="InterPro" id="IPR016163">
    <property type="entry name" value="Ald_DH_C"/>
</dbReference>
<evidence type="ECO:0000256" key="2">
    <source>
        <dbReference type="ARBA" id="ARBA00023002"/>
    </source>
</evidence>
<name>A0A7W5Z318_9HYPH</name>
<dbReference type="Pfam" id="PF00171">
    <property type="entry name" value="Aldedh"/>
    <property type="match status" value="1"/>
</dbReference>